<dbReference type="EMBL" id="BAABGP010000005">
    <property type="protein sequence ID" value="GAA4480968.1"/>
    <property type="molecule type" value="Genomic_DNA"/>
</dbReference>
<reference evidence="3" key="1">
    <citation type="journal article" date="2019" name="Int. J. Syst. Evol. Microbiol.">
        <title>The Global Catalogue of Microorganisms (GCM) 10K type strain sequencing project: providing services to taxonomists for standard genome sequencing and annotation.</title>
        <authorList>
            <consortium name="The Broad Institute Genomics Platform"/>
            <consortium name="The Broad Institute Genome Sequencing Center for Infectious Disease"/>
            <person name="Wu L."/>
            <person name="Ma J."/>
        </authorList>
    </citation>
    <scope>NUCLEOTIDE SEQUENCE [LARGE SCALE GENOMIC DNA]</scope>
    <source>
        <strain evidence="3">JCM 17839</strain>
    </source>
</reference>
<comment type="caution">
    <text evidence="2">The sequence shown here is derived from an EMBL/GenBank/DDBJ whole genome shotgun (WGS) entry which is preliminary data.</text>
</comment>
<evidence type="ECO:0000313" key="2">
    <source>
        <dbReference type="EMBL" id="GAA4480968.1"/>
    </source>
</evidence>
<evidence type="ECO:0000313" key="3">
    <source>
        <dbReference type="Proteomes" id="UP001500731"/>
    </source>
</evidence>
<keyword evidence="1" id="KW-0472">Membrane</keyword>
<keyword evidence="1" id="KW-0812">Transmembrane</keyword>
<gene>
    <name evidence="2" type="ORF">GCM10023171_08620</name>
</gene>
<organism evidence="2 3">
    <name type="scientific">Microbacterium panaciterrae</name>
    <dbReference type="NCBI Taxonomy" id="985759"/>
    <lineage>
        <taxon>Bacteria</taxon>
        <taxon>Bacillati</taxon>
        <taxon>Actinomycetota</taxon>
        <taxon>Actinomycetes</taxon>
        <taxon>Micrococcales</taxon>
        <taxon>Microbacteriaceae</taxon>
        <taxon>Microbacterium</taxon>
    </lineage>
</organism>
<proteinExistence type="predicted"/>
<protein>
    <recommendedName>
        <fullName evidence="4">SHOCT domain-containing protein</fullName>
    </recommendedName>
</protein>
<keyword evidence="1" id="KW-1133">Transmembrane helix</keyword>
<keyword evidence="3" id="KW-1185">Reference proteome</keyword>
<dbReference type="Proteomes" id="UP001500731">
    <property type="component" value="Unassembled WGS sequence"/>
</dbReference>
<evidence type="ECO:0000256" key="1">
    <source>
        <dbReference type="SAM" id="Phobius"/>
    </source>
</evidence>
<sequence>MLATVAAVAAHPGRMGFHPFWPVFIIGPLIFILVVGLIVALVMRRRRWGYGPWGSAPWHGAAGAPGAPGGLGMHGPWAASAQSRSAEQILADRFAKGDIDETEYRARLEVLRANRPEA</sequence>
<dbReference type="RefSeq" id="WP_345184699.1">
    <property type="nucleotide sequence ID" value="NZ_BAABGP010000005.1"/>
</dbReference>
<name>A0ABP8P5Y6_9MICO</name>
<feature type="transmembrane region" description="Helical" evidence="1">
    <location>
        <begin position="20"/>
        <end position="43"/>
    </location>
</feature>
<accession>A0ABP8P5Y6</accession>
<evidence type="ECO:0008006" key="4">
    <source>
        <dbReference type="Google" id="ProtNLM"/>
    </source>
</evidence>